<accession>A0A292PKS8</accession>
<protein>
    <submittedName>
        <fullName evidence="1">Uncharacterized protein</fullName>
    </submittedName>
</protein>
<reference evidence="1" key="1">
    <citation type="submission" date="2015-10" db="EMBL/GenBank/DDBJ databases">
        <authorList>
            <person name="Regsiter A."/>
            <person name="william w."/>
        </authorList>
    </citation>
    <scope>NUCLEOTIDE SEQUENCE</scope>
    <source>
        <strain evidence="1">Montdore</strain>
    </source>
</reference>
<keyword evidence="2" id="KW-1185">Reference proteome</keyword>
<dbReference type="EMBL" id="LN891146">
    <property type="protein sequence ID" value="CUS08106.1"/>
    <property type="molecule type" value="Genomic_DNA"/>
</dbReference>
<dbReference type="GO" id="GO:0000776">
    <property type="term" value="C:kinetochore"/>
    <property type="evidence" value="ECO:0007669"/>
    <property type="project" value="InterPro"/>
</dbReference>
<dbReference type="AlphaFoldDB" id="A0A292PKS8"/>
<dbReference type="Pfam" id="PF08641">
    <property type="entry name" value="Mis14"/>
    <property type="match status" value="1"/>
</dbReference>
<evidence type="ECO:0000313" key="1">
    <source>
        <dbReference type="EMBL" id="CUS08106.1"/>
    </source>
</evidence>
<sequence length="168" mass="18431">MTLSLPSISINGLDAPADVHPFLHSSSSSFSTAGGGGEEEFEAYDRKLHDRVSALYAELERETLRVAQLRREAPGRARRAFEEALRSEGEGDERILRELGRKRGEEGVGQVGDLGVRELERGEEVARGYEEGVGMLMGLQSKLPAIAHKLTRAHDALDYVEPERTTGS</sequence>
<proteinExistence type="predicted"/>
<evidence type="ECO:0000313" key="2">
    <source>
        <dbReference type="Proteomes" id="UP001412239"/>
    </source>
</evidence>
<dbReference type="InterPro" id="IPR013950">
    <property type="entry name" value="Mis14/Nsl1"/>
</dbReference>
<dbReference type="Proteomes" id="UP001412239">
    <property type="component" value="Unassembled WGS sequence"/>
</dbReference>
<name>A0A292PKS8_9PEZI</name>
<dbReference type="GO" id="GO:0000070">
    <property type="term" value="P:mitotic sister chromatid segregation"/>
    <property type="evidence" value="ECO:0007669"/>
    <property type="project" value="InterPro"/>
</dbReference>
<organism evidence="1 2">
    <name type="scientific">Tuber aestivum</name>
    <name type="common">summer truffle</name>
    <dbReference type="NCBI Taxonomy" id="59557"/>
    <lineage>
        <taxon>Eukaryota</taxon>
        <taxon>Fungi</taxon>
        <taxon>Dikarya</taxon>
        <taxon>Ascomycota</taxon>
        <taxon>Pezizomycotina</taxon>
        <taxon>Pezizomycetes</taxon>
        <taxon>Pezizales</taxon>
        <taxon>Tuberaceae</taxon>
        <taxon>Tuber</taxon>
    </lineage>
</organism>
<gene>
    <name evidence="1" type="ORF">GSTUAT00007779001</name>
</gene>